<feature type="domain" description="HTH CENPB-type" evidence="2">
    <location>
        <begin position="67"/>
        <end position="134"/>
    </location>
</feature>
<dbReference type="EnsemblMetazoa" id="Aqu2.1.32844_001">
    <property type="protein sequence ID" value="Aqu2.1.32844_001"/>
    <property type="gene ID" value="Aqu2.1.32844"/>
</dbReference>
<dbReference type="GO" id="GO:0005634">
    <property type="term" value="C:nucleus"/>
    <property type="evidence" value="ECO:0007669"/>
    <property type="project" value="TreeGrafter"/>
</dbReference>
<dbReference type="InterPro" id="IPR006600">
    <property type="entry name" value="HTH_CenpB_DNA-bd_dom"/>
</dbReference>
<dbReference type="InterPro" id="IPR050863">
    <property type="entry name" value="CenT-Element_Derived"/>
</dbReference>
<dbReference type="InterPro" id="IPR009057">
    <property type="entry name" value="Homeodomain-like_sf"/>
</dbReference>
<dbReference type="Pfam" id="PF03221">
    <property type="entry name" value="HTH_Tnp_Tc5"/>
    <property type="match status" value="1"/>
</dbReference>
<protein>
    <recommendedName>
        <fullName evidence="2">HTH CENPB-type domain-containing protein</fullName>
    </recommendedName>
</protein>
<reference evidence="3" key="1">
    <citation type="submission" date="2017-05" db="UniProtKB">
        <authorList>
            <consortium name="EnsemblMetazoa"/>
        </authorList>
    </citation>
    <scope>IDENTIFICATION</scope>
</reference>
<evidence type="ECO:0000313" key="3">
    <source>
        <dbReference type="EnsemblMetazoa" id="Aqu2.1.32844_001"/>
    </source>
</evidence>
<sequence length="261" mass="29931">MAEQRIETHRNFDVSFKLRAIELAERSSKAAAARQFKVDLKRIREWCSQKDKLILLKLDGKAKRKRMKGAGRRPMDEEMEDTLLQWICDMRGRNLRVSRKMIKLKAKTLGNPSFKASNGWLRLFMKRKGLSLRRRTTVSQHTPSDVVPKIVSYIGHLRSLQRDQNFSHTNIYAMDETACWMDMPGNSTVHTLGSRTVSLKTTGHEKDHFIVALSAKADGTKLKPFVVFKGKGTRLIKDLSKIQGIVVRFSSNGWFNDDITP</sequence>
<dbReference type="OrthoDB" id="10060239at2759"/>
<dbReference type="PROSITE" id="PS51253">
    <property type="entry name" value="HTH_CENPB"/>
    <property type="match status" value="1"/>
</dbReference>
<dbReference type="STRING" id="400682.A0A1X7UZ88"/>
<evidence type="ECO:0000256" key="1">
    <source>
        <dbReference type="ARBA" id="ARBA00023125"/>
    </source>
</evidence>
<dbReference type="Gene3D" id="1.10.10.60">
    <property type="entry name" value="Homeodomain-like"/>
    <property type="match status" value="1"/>
</dbReference>
<dbReference type="GO" id="GO:0003677">
    <property type="term" value="F:DNA binding"/>
    <property type="evidence" value="ECO:0007669"/>
    <property type="project" value="UniProtKB-KW"/>
</dbReference>
<dbReference type="InParanoid" id="A0A1X7UZ88"/>
<dbReference type="AlphaFoldDB" id="A0A1X7UZ88"/>
<dbReference type="SUPFAM" id="SSF46689">
    <property type="entry name" value="Homeodomain-like"/>
    <property type="match status" value="1"/>
</dbReference>
<name>A0A1X7UZ88_AMPQE</name>
<dbReference type="SMART" id="SM00674">
    <property type="entry name" value="CENPB"/>
    <property type="match status" value="1"/>
</dbReference>
<accession>A0A1X7UZ88</accession>
<organism evidence="3">
    <name type="scientific">Amphimedon queenslandica</name>
    <name type="common">Sponge</name>
    <dbReference type="NCBI Taxonomy" id="400682"/>
    <lineage>
        <taxon>Eukaryota</taxon>
        <taxon>Metazoa</taxon>
        <taxon>Porifera</taxon>
        <taxon>Demospongiae</taxon>
        <taxon>Heteroscleromorpha</taxon>
        <taxon>Haplosclerida</taxon>
        <taxon>Niphatidae</taxon>
        <taxon>Amphimedon</taxon>
    </lineage>
</organism>
<dbReference type="PANTHER" id="PTHR19303">
    <property type="entry name" value="TRANSPOSON"/>
    <property type="match status" value="1"/>
</dbReference>
<keyword evidence="1" id="KW-0238">DNA-binding</keyword>
<evidence type="ECO:0000259" key="2">
    <source>
        <dbReference type="PROSITE" id="PS51253"/>
    </source>
</evidence>
<dbReference type="eggNOG" id="KOG3105">
    <property type="taxonomic scope" value="Eukaryota"/>
</dbReference>
<dbReference type="OMA" id="HQTSRHF"/>
<proteinExistence type="predicted"/>